<dbReference type="GeneID" id="81387064"/>
<protein>
    <submittedName>
        <fullName evidence="1">Nonribosomal siderophore peptide synthase SidC</fullName>
    </submittedName>
</protein>
<proteinExistence type="predicted"/>
<dbReference type="EMBL" id="JAPQKT010000008">
    <property type="protein sequence ID" value="KAJ5222739.1"/>
    <property type="molecule type" value="Genomic_DNA"/>
</dbReference>
<accession>A0A9W9THL0</accession>
<dbReference type="OrthoDB" id="416786at2759"/>
<evidence type="ECO:0000313" key="1">
    <source>
        <dbReference type="EMBL" id="KAJ5222739.1"/>
    </source>
</evidence>
<dbReference type="AlphaFoldDB" id="A0A9W9THL0"/>
<gene>
    <name evidence="1" type="ORF">N7469_008979</name>
</gene>
<name>A0A9W9THL0_PENCI</name>
<organism evidence="1 2">
    <name type="scientific">Penicillium citrinum</name>
    <dbReference type="NCBI Taxonomy" id="5077"/>
    <lineage>
        <taxon>Eukaryota</taxon>
        <taxon>Fungi</taxon>
        <taxon>Dikarya</taxon>
        <taxon>Ascomycota</taxon>
        <taxon>Pezizomycotina</taxon>
        <taxon>Eurotiomycetes</taxon>
        <taxon>Eurotiomycetidae</taxon>
        <taxon>Eurotiales</taxon>
        <taxon>Aspergillaceae</taxon>
        <taxon>Penicillium</taxon>
    </lineage>
</organism>
<dbReference type="Proteomes" id="UP001147733">
    <property type="component" value="Unassembled WGS sequence"/>
</dbReference>
<dbReference type="RefSeq" id="XP_056497662.1">
    <property type="nucleotide sequence ID" value="XM_056647897.1"/>
</dbReference>
<reference evidence="1" key="2">
    <citation type="journal article" date="2023" name="IMA Fungus">
        <title>Comparative genomic study of the Penicillium genus elucidates a diverse pangenome and 15 lateral gene transfer events.</title>
        <authorList>
            <person name="Petersen C."/>
            <person name="Sorensen T."/>
            <person name="Nielsen M.R."/>
            <person name="Sondergaard T.E."/>
            <person name="Sorensen J.L."/>
            <person name="Fitzpatrick D.A."/>
            <person name="Frisvad J.C."/>
            <person name="Nielsen K.L."/>
        </authorList>
    </citation>
    <scope>NUCLEOTIDE SEQUENCE</scope>
    <source>
        <strain evidence="1">IBT 23319</strain>
    </source>
</reference>
<keyword evidence="2" id="KW-1185">Reference proteome</keyword>
<comment type="caution">
    <text evidence="1">The sequence shown here is derived from an EMBL/GenBank/DDBJ whole genome shotgun (WGS) entry which is preliminary data.</text>
</comment>
<evidence type="ECO:0000313" key="2">
    <source>
        <dbReference type="Proteomes" id="UP001147733"/>
    </source>
</evidence>
<sequence>MSIPTMTVTPLTVDIDTSSKQYLLKAVQGHSAQLTRFAQTDKLDALAPKSNSTINIIYSGGDEEVHLNGIEKPQKLQRHKLDEPLGPDYFTNTLPSSNNSTVDGLDTSLMPNEQLYFNVSVASDGEMNINVSGDEKISQGDRNLVNRLARDFVSELSVFFHG</sequence>
<reference evidence="1" key="1">
    <citation type="submission" date="2022-11" db="EMBL/GenBank/DDBJ databases">
        <authorList>
            <person name="Petersen C."/>
        </authorList>
    </citation>
    <scope>NUCLEOTIDE SEQUENCE</scope>
    <source>
        <strain evidence="1">IBT 23319</strain>
    </source>
</reference>